<feature type="transmembrane region" description="Helical" evidence="9">
    <location>
        <begin position="79"/>
        <end position="96"/>
    </location>
</feature>
<keyword evidence="2" id="KW-1003">Cell membrane</keyword>
<dbReference type="GO" id="GO:0009103">
    <property type="term" value="P:lipopolysaccharide biosynthetic process"/>
    <property type="evidence" value="ECO:0007669"/>
    <property type="project" value="UniProtKB-ARBA"/>
</dbReference>
<sequence>LYFYETKLLPTTLALWLLVFSLLLLQIAYQNKRISLYFLAGMVTGLLVVVRANMLIYGGLVFLGLLWAAWKTRNQPKSAAVLFAFGIAISMGPVMAHNLSHGELVPVAANGGINLYIGNHPEARGVYVDPPGFSGVITDQAAEADSLVKQDVGEVLRPAAENRYWVKKTLESIQAAPGKWLKLEALKFVLLVNREEETNNGSFFFESDQVPWLRWAPVKFNLLFALAFVGMVIVFRSRRRTQASMAMLWPSFSLLIAVLATALAFFVVSRYRLYAAPALVMFAGYALVQIWKYLRSSAWNKFVPAALTVVVLTGATWINPLGSGTNRHWEAGLLTRSAARLLEQGDRAGAKKAYLQALDLSEVRMEAHLGLARFAAEEGNIPEAIEYLEKARSLQPESFPVLNNLTLMYFQAARYEECIGVSRAASIVQPQAVDPKLYRALAMKELGDFQGSMDILGVLIQNQPQLRPAYIAAIEIALNTGHRDQAQRAYERALQYEVDLPAEVRAVFEP</sequence>
<comment type="subcellular location">
    <subcellularLocation>
        <location evidence="1">Cell membrane</location>
        <topology evidence="1">Multi-pass membrane protein</topology>
    </subcellularLocation>
</comment>
<feature type="transmembrane region" description="Helical" evidence="9">
    <location>
        <begin position="298"/>
        <end position="318"/>
    </location>
</feature>
<feature type="transmembrane region" description="Helical" evidence="9">
    <location>
        <begin position="212"/>
        <end position="235"/>
    </location>
</feature>
<reference evidence="10 11" key="1">
    <citation type="submission" date="2020-03" db="EMBL/GenBank/DDBJ databases">
        <title>Metabolic flexibility allows generalist bacteria to become dominant in a frequently disturbed ecosystem.</title>
        <authorList>
            <person name="Chen Y.-J."/>
            <person name="Leung P.M."/>
            <person name="Bay S.K."/>
            <person name="Hugenholtz P."/>
            <person name="Kessler A.J."/>
            <person name="Shelley G."/>
            <person name="Waite D.W."/>
            <person name="Cook P.L."/>
            <person name="Greening C."/>
        </authorList>
    </citation>
    <scope>NUCLEOTIDE SEQUENCE [LARGE SCALE GENOMIC DNA]</scope>
    <source>
        <strain evidence="10">SS_bin_28</strain>
    </source>
</reference>
<keyword evidence="3" id="KW-0328">Glycosyltransferase</keyword>
<feature type="transmembrane region" description="Helical" evidence="9">
    <location>
        <begin position="247"/>
        <end position="268"/>
    </location>
</feature>
<dbReference type="GO" id="GO:0005886">
    <property type="term" value="C:plasma membrane"/>
    <property type="evidence" value="ECO:0007669"/>
    <property type="project" value="UniProtKB-SubCell"/>
</dbReference>
<dbReference type="Proteomes" id="UP000547674">
    <property type="component" value="Unassembled WGS sequence"/>
</dbReference>
<dbReference type="AlphaFoldDB" id="A0A7Y2EC44"/>
<feature type="transmembrane region" description="Helical" evidence="9">
    <location>
        <begin position="12"/>
        <end position="29"/>
    </location>
</feature>
<evidence type="ECO:0000313" key="10">
    <source>
        <dbReference type="EMBL" id="NNF07104.1"/>
    </source>
</evidence>
<dbReference type="InterPro" id="IPR019734">
    <property type="entry name" value="TPR_rpt"/>
</dbReference>
<keyword evidence="8" id="KW-0802">TPR repeat</keyword>
<dbReference type="Pfam" id="PF13432">
    <property type="entry name" value="TPR_16"/>
    <property type="match status" value="1"/>
</dbReference>
<keyword evidence="4" id="KW-0808">Transferase</keyword>
<evidence type="ECO:0000256" key="5">
    <source>
        <dbReference type="ARBA" id="ARBA00022692"/>
    </source>
</evidence>
<evidence type="ECO:0000256" key="7">
    <source>
        <dbReference type="ARBA" id="ARBA00023136"/>
    </source>
</evidence>
<evidence type="ECO:0000256" key="1">
    <source>
        <dbReference type="ARBA" id="ARBA00004651"/>
    </source>
</evidence>
<feature type="non-terminal residue" evidence="10">
    <location>
        <position position="1"/>
    </location>
</feature>
<dbReference type="InterPro" id="IPR050297">
    <property type="entry name" value="LipidA_mod_glycosyltrf_83"/>
</dbReference>
<comment type="caution">
    <text evidence="10">The sequence shown here is derived from an EMBL/GenBank/DDBJ whole genome shotgun (WGS) entry which is preliminary data.</text>
</comment>
<dbReference type="Gene3D" id="1.25.40.10">
    <property type="entry name" value="Tetratricopeptide repeat domain"/>
    <property type="match status" value="1"/>
</dbReference>
<organism evidence="10 11">
    <name type="scientific">Eiseniibacteriota bacterium</name>
    <dbReference type="NCBI Taxonomy" id="2212470"/>
    <lineage>
        <taxon>Bacteria</taxon>
        <taxon>Candidatus Eiseniibacteriota</taxon>
    </lineage>
</organism>
<feature type="transmembrane region" description="Helical" evidence="9">
    <location>
        <begin position="35"/>
        <end position="67"/>
    </location>
</feature>
<evidence type="ECO:0000256" key="9">
    <source>
        <dbReference type="SAM" id="Phobius"/>
    </source>
</evidence>
<name>A0A7Y2EC44_UNCEI</name>
<keyword evidence="5 9" id="KW-0812">Transmembrane</keyword>
<evidence type="ECO:0000256" key="8">
    <source>
        <dbReference type="PROSITE-ProRule" id="PRU00339"/>
    </source>
</evidence>
<evidence type="ECO:0000313" key="11">
    <source>
        <dbReference type="Proteomes" id="UP000547674"/>
    </source>
</evidence>
<protein>
    <submittedName>
        <fullName evidence="10">Tetratricopeptide repeat protein</fullName>
    </submittedName>
</protein>
<proteinExistence type="predicted"/>
<dbReference type="GO" id="GO:0016763">
    <property type="term" value="F:pentosyltransferase activity"/>
    <property type="evidence" value="ECO:0007669"/>
    <property type="project" value="TreeGrafter"/>
</dbReference>
<dbReference type="PANTHER" id="PTHR33908:SF11">
    <property type="entry name" value="MEMBRANE PROTEIN"/>
    <property type="match status" value="1"/>
</dbReference>
<keyword evidence="6 9" id="KW-1133">Transmembrane helix</keyword>
<dbReference type="SMART" id="SM00028">
    <property type="entry name" value="TPR"/>
    <property type="match status" value="4"/>
</dbReference>
<dbReference type="PROSITE" id="PS50005">
    <property type="entry name" value="TPR"/>
    <property type="match status" value="1"/>
</dbReference>
<evidence type="ECO:0000256" key="4">
    <source>
        <dbReference type="ARBA" id="ARBA00022679"/>
    </source>
</evidence>
<feature type="repeat" description="TPR" evidence="8">
    <location>
        <begin position="365"/>
        <end position="398"/>
    </location>
</feature>
<evidence type="ECO:0000256" key="3">
    <source>
        <dbReference type="ARBA" id="ARBA00022676"/>
    </source>
</evidence>
<evidence type="ECO:0000256" key="2">
    <source>
        <dbReference type="ARBA" id="ARBA00022475"/>
    </source>
</evidence>
<keyword evidence="7 9" id="KW-0472">Membrane</keyword>
<evidence type="ECO:0000256" key="6">
    <source>
        <dbReference type="ARBA" id="ARBA00022989"/>
    </source>
</evidence>
<dbReference type="SUPFAM" id="SSF48452">
    <property type="entry name" value="TPR-like"/>
    <property type="match status" value="1"/>
</dbReference>
<dbReference type="EMBL" id="JABDJR010000405">
    <property type="protein sequence ID" value="NNF07104.1"/>
    <property type="molecule type" value="Genomic_DNA"/>
</dbReference>
<feature type="transmembrane region" description="Helical" evidence="9">
    <location>
        <begin position="274"/>
        <end position="291"/>
    </location>
</feature>
<gene>
    <name evidence="10" type="ORF">HKN21_10115</name>
</gene>
<accession>A0A7Y2EC44</accession>
<dbReference type="InterPro" id="IPR011990">
    <property type="entry name" value="TPR-like_helical_dom_sf"/>
</dbReference>
<dbReference type="PANTHER" id="PTHR33908">
    <property type="entry name" value="MANNOSYLTRANSFERASE YKCB-RELATED"/>
    <property type="match status" value="1"/>
</dbReference>